<protein>
    <submittedName>
        <fullName evidence="1">Uncharacterized protein</fullName>
    </submittedName>
</protein>
<comment type="caution">
    <text evidence="1">The sequence shown here is derived from an EMBL/GenBank/DDBJ whole genome shotgun (WGS) entry which is preliminary data.</text>
</comment>
<reference evidence="1 2" key="1">
    <citation type="submission" date="2018-04" db="EMBL/GenBank/DDBJ databases">
        <title>Genomic Encyclopedia of Archaeal and Bacterial Type Strains, Phase II (KMG-II): from individual species to whole genera.</title>
        <authorList>
            <person name="Goeker M."/>
        </authorList>
    </citation>
    <scope>NUCLEOTIDE SEQUENCE [LARGE SCALE GENOMIC DNA]</scope>
    <source>
        <strain evidence="1 2">DSM 25521</strain>
    </source>
</reference>
<dbReference type="EMBL" id="PZZL01000002">
    <property type="protein sequence ID" value="PTM60819.1"/>
    <property type="molecule type" value="Genomic_DNA"/>
</dbReference>
<organism evidence="1 2">
    <name type="scientific">Phreatobacter oligotrophus</name>
    <dbReference type="NCBI Taxonomy" id="1122261"/>
    <lineage>
        <taxon>Bacteria</taxon>
        <taxon>Pseudomonadati</taxon>
        <taxon>Pseudomonadota</taxon>
        <taxon>Alphaproteobacteria</taxon>
        <taxon>Hyphomicrobiales</taxon>
        <taxon>Phreatobacteraceae</taxon>
        <taxon>Phreatobacter</taxon>
    </lineage>
</organism>
<dbReference type="RefSeq" id="WP_108174764.1">
    <property type="nucleotide sequence ID" value="NZ_PZZL01000002.1"/>
</dbReference>
<gene>
    <name evidence="1" type="ORF">C8P69_102202</name>
</gene>
<evidence type="ECO:0000313" key="1">
    <source>
        <dbReference type="EMBL" id="PTM60819.1"/>
    </source>
</evidence>
<sequence length="62" mass="6807">MAEMCGNCRNYLDSRGICRAHPPTAKDDGSARWPSVSRSDWCGEYKVVPPPVNQGLRKLASA</sequence>
<name>A0A2T4ZFY8_9HYPH</name>
<accession>A0A2T4ZFY8</accession>
<proteinExistence type="predicted"/>
<evidence type="ECO:0000313" key="2">
    <source>
        <dbReference type="Proteomes" id="UP000241808"/>
    </source>
</evidence>
<dbReference type="OrthoDB" id="290218at2"/>
<keyword evidence="2" id="KW-1185">Reference proteome</keyword>
<dbReference type="AlphaFoldDB" id="A0A2T4ZFY8"/>
<dbReference type="Proteomes" id="UP000241808">
    <property type="component" value="Unassembled WGS sequence"/>
</dbReference>